<protein>
    <submittedName>
        <fullName evidence="3">Uncharacterized protein</fullName>
    </submittedName>
</protein>
<accession>I0Z861</accession>
<proteinExistence type="predicted"/>
<dbReference type="EMBL" id="AGSI01000002">
    <property type="protein sequence ID" value="EIE26830.1"/>
    <property type="molecule type" value="Genomic_DNA"/>
</dbReference>
<name>I0Z861_COCSC</name>
<reference evidence="3 4" key="1">
    <citation type="journal article" date="2012" name="Genome Biol.">
        <title>The genome of the polar eukaryotic microalga coccomyxa subellipsoidea reveals traits of cold adaptation.</title>
        <authorList>
            <person name="Blanc G."/>
            <person name="Agarkova I."/>
            <person name="Grimwood J."/>
            <person name="Kuo A."/>
            <person name="Brueggeman A."/>
            <person name="Dunigan D."/>
            <person name="Gurnon J."/>
            <person name="Ladunga I."/>
            <person name="Lindquist E."/>
            <person name="Lucas S."/>
            <person name="Pangilinan J."/>
            <person name="Proschold T."/>
            <person name="Salamov A."/>
            <person name="Schmutz J."/>
            <person name="Weeks D."/>
            <person name="Yamada T."/>
            <person name="Claverie J.M."/>
            <person name="Grigoriev I."/>
            <person name="Van Etten J."/>
            <person name="Lomsadze A."/>
            <person name="Borodovsky M."/>
        </authorList>
    </citation>
    <scope>NUCLEOTIDE SEQUENCE [LARGE SCALE GENOMIC DNA]</scope>
    <source>
        <strain evidence="3 4">C-169</strain>
    </source>
</reference>
<evidence type="ECO:0000256" key="2">
    <source>
        <dbReference type="SAM" id="SignalP"/>
    </source>
</evidence>
<organism evidence="3 4">
    <name type="scientific">Coccomyxa subellipsoidea (strain C-169)</name>
    <name type="common">Green microalga</name>
    <dbReference type="NCBI Taxonomy" id="574566"/>
    <lineage>
        <taxon>Eukaryota</taxon>
        <taxon>Viridiplantae</taxon>
        <taxon>Chlorophyta</taxon>
        <taxon>core chlorophytes</taxon>
        <taxon>Trebouxiophyceae</taxon>
        <taxon>Trebouxiophyceae incertae sedis</taxon>
        <taxon>Coccomyxaceae</taxon>
        <taxon>Coccomyxa</taxon>
        <taxon>Coccomyxa subellipsoidea</taxon>
    </lineage>
</organism>
<dbReference type="RefSeq" id="XP_005651374.1">
    <property type="nucleotide sequence ID" value="XM_005651317.1"/>
</dbReference>
<dbReference type="GeneID" id="17044840"/>
<gene>
    <name evidence="3" type="ORF">COCSUDRAFT_39813</name>
</gene>
<keyword evidence="1" id="KW-0812">Transmembrane</keyword>
<feature type="signal peptide" evidence="2">
    <location>
        <begin position="1"/>
        <end position="22"/>
    </location>
</feature>
<keyword evidence="1" id="KW-1133">Transmembrane helix</keyword>
<feature type="transmembrane region" description="Helical" evidence="1">
    <location>
        <begin position="385"/>
        <end position="408"/>
    </location>
</feature>
<dbReference type="AlphaFoldDB" id="I0Z861"/>
<keyword evidence="1" id="KW-0472">Membrane</keyword>
<feature type="chain" id="PRO_5003637609" evidence="2">
    <location>
        <begin position="23"/>
        <end position="443"/>
    </location>
</feature>
<dbReference type="KEGG" id="csl:COCSUDRAFT_39813"/>
<evidence type="ECO:0000256" key="1">
    <source>
        <dbReference type="SAM" id="Phobius"/>
    </source>
</evidence>
<evidence type="ECO:0000313" key="4">
    <source>
        <dbReference type="Proteomes" id="UP000007264"/>
    </source>
</evidence>
<dbReference type="Proteomes" id="UP000007264">
    <property type="component" value="Unassembled WGS sequence"/>
</dbReference>
<sequence>MTLLVVAAVLSLAAVHVVPGSAQSTVIGQFNAKSLTWDDVTPNPCLESGATDEVCTLLRKGGPNNATYVAGFTILDREHVINVGIADIGTQLEVEVDGRKLWLDETVQMTNLMQSWHFPSSDGNVLNVSWERYNNYHAAPSVNFTASKFPVGAKIVKGGPTNTTVYMTGFSFIYKEHQILVEVSNDGSGIVASVDGQELRLDNGWYEDSWSYLCSTGGSVSVLWQLYRPLLGNTVEISTDVLRMMIWLVPARSENLNVNVPPYLNAETTVLQDINDTGYFQGMLGETYDRFIAGDAIKSTVNPMHLPDDNKFHGLGTRSQYKMDSYWDTNHTFNLYNATSYPDEVLKLREQKHFPMPSATVFQDALNYTNTYPPQELKQIDARRLAIVLGVLLSALLLSSCLCFVVGYHRHNIRKAFHLPRQLSASLKLPLHYERHHDDASKK</sequence>
<evidence type="ECO:0000313" key="3">
    <source>
        <dbReference type="EMBL" id="EIE26830.1"/>
    </source>
</evidence>
<comment type="caution">
    <text evidence="3">The sequence shown here is derived from an EMBL/GenBank/DDBJ whole genome shotgun (WGS) entry which is preliminary data.</text>
</comment>
<keyword evidence="2" id="KW-0732">Signal</keyword>
<dbReference type="OrthoDB" id="10322794at2759"/>
<keyword evidence="4" id="KW-1185">Reference proteome</keyword>